<dbReference type="Pfam" id="PF04500">
    <property type="entry name" value="FLYWCH"/>
    <property type="match status" value="1"/>
</dbReference>
<evidence type="ECO:0000259" key="5">
    <source>
        <dbReference type="Pfam" id="PF10551"/>
    </source>
</evidence>
<proteinExistence type="predicted"/>
<dbReference type="Proteomes" id="UP000580250">
    <property type="component" value="Unassembled WGS sequence"/>
</dbReference>
<dbReference type="PANTHER" id="PTHR47160">
    <property type="entry name" value="PUTATIVE-RELATED"/>
    <property type="match status" value="1"/>
</dbReference>
<evidence type="ECO:0000256" key="3">
    <source>
        <dbReference type="ARBA" id="ARBA00022833"/>
    </source>
</evidence>
<evidence type="ECO:0000313" key="6">
    <source>
        <dbReference type="EMBL" id="CAD2162730.1"/>
    </source>
</evidence>
<feature type="domain" description="MULE transposase" evidence="5">
    <location>
        <begin position="201"/>
        <end position="291"/>
    </location>
</feature>
<keyword evidence="3" id="KW-0862">Zinc</keyword>
<dbReference type="InterPro" id="IPR018289">
    <property type="entry name" value="MULE_transposase_dom"/>
</dbReference>
<dbReference type="AlphaFoldDB" id="A0A6V7UQU3"/>
<reference evidence="6 7" key="1">
    <citation type="submission" date="2020-08" db="EMBL/GenBank/DDBJ databases">
        <authorList>
            <person name="Koutsovoulos G."/>
            <person name="Danchin GJ E."/>
        </authorList>
    </citation>
    <scope>NUCLEOTIDE SEQUENCE [LARGE SCALE GENOMIC DNA]</scope>
</reference>
<dbReference type="GO" id="GO:0008270">
    <property type="term" value="F:zinc ion binding"/>
    <property type="evidence" value="ECO:0007669"/>
    <property type="project" value="UniProtKB-KW"/>
</dbReference>
<dbReference type="EMBL" id="CAJEWN010000093">
    <property type="protein sequence ID" value="CAD2162730.1"/>
    <property type="molecule type" value="Genomic_DNA"/>
</dbReference>
<evidence type="ECO:0000313" key="7">
    <source>
        <dbReference type="Proteomes" id="UP000580250"/>
    </source>
</evidence>
<dbReference type="Pfam" id="PF10551">
    <property type="entry name" value="MULE"/>
    <property type="match status" value="1"/>
</dbReference>
<dbReference type="InterPro" id="IPR007588">
    <property type="entry name" value="Znf_FLYWCH"/>
</dbReference>
<gene>
    <name evidence="6" type="ORF">MENT_LOCUS15580</name>
</gene>
<name>A0A6V7UQU3_MELEN</name>
<dbReference type="PANTHER" id="PTHR47160:SF10">
    <property type="entry name" value="MULE TRANSPOSASE DOMAIN-CONTAINING PROTEIN"/>
    <property type="match status" value="1"/>
</dbReference>
<comment type="caution">
    <text evidence="6">The sequence shown here is derived from an EMBL/GenBank/DDBJ whole genome shotgun (WGS) entry which is preliminary data.</text>
</comment>
<keyword evidence="2" id="KW-0863">Zinc-finger</keyword>
<protein>
    <submittedName>
        <fullName evidence="6">Uncharacterized protein</fullName>
    </submittedName>
</protein>
<evidence type="ECO:0000256" key="2">
    <source>
        <dbReference type="ARBA" id="ARBA00022771"/>
    </source>
</evidence>
<evidence type="ECO:0000259" key="4">
    <source>
        <dbReference type="Pfam" id="PF04500"/>
    </source>
</evidence>
<dbReference type="OrthoDB" id="6154864at2759"/>
<accession>A0A6V7UQU3</accession>
<keyword evidence="1" id="KW-0479">Metal-binding</keyword>
<evidence type="ECO:0000256" key="1">
    <source>
        <dbReference type="ARBA" id="ARBA00022723"/>
    </source>
</evidence>
<dbReference type="Gene3D" id="2.20.25.240">
    <property type="match status" value="1"/>
</dbReference>
<sequence>MEETIKSNKGNVKYEHNGFLYVFHKFNKDGDIKFWRCEFCNTNDFTCKGRLHTDLQGNVLRQVGEHNCPSGAENIGKQRVITTLKKRAVATMEPPVVLRAQILENVATPILAQVPNKQAIKKIIKRARKQADAPLALPLNLTELHIPQNYQIYMRTEEDGEQFLLADSGVYNEGGREQRILVFGRESYGLWSREMKEVFADGTFSIAPGLFSQIYVILSRRRNWVFPVLYCLLSDKSQATYERMWTLITNMWPNFEPTSISLDYEAAAINSIRVFFPVCEIRGCLYHLTHNLKRKLAEEGLTQRYRADADFSVLCRMITAVAFLPIQDISNALPVKNLQKKLGVTGRLMLES</sequence>
<feature type="domain" description="FLYWCH-type" evidence="4">
    <location>
        <begin position="5"/>
        <end position="67"/>
    </location>
</feature>
<organism evidence="6 7">
    <name type="scientific">Meloidogyne enterolobii</name>
    <name type="common">Root-knot nematode worm</name>
    <name type="synonym">Meloidogyne mayaguensis</name>
    <dbReference type="NCBI Taxonomy" id="390850"/>
    <lineage>
        <taxon>Eukaryota</taxon>
        <taxon>Metazoa</taxon>
        <taxon>Ecdysozoa</taxon>
        <taxon>Nematoda</taxon>
        <taxon>Chromadorea</taxon>
        <taxon>Rhabditida</taxon>
        <taxon>Tylenchina</taxon>
        <taxon>Tylenchomorpha</taxon>
        <taxon>Tylenchoidea</taxon>
        <taxon>Meloidogynidae</taxon>
        <taxon>Meloidogyninae</taxon>
        <taxon>Meloidogyne</taxon>
    </lineage>
</organism>